<organism evidence="7">
    <name type="scientific">bioreactor metagenome</name>
    <dbReference type="NCBI Taxonomy" id="1076179"/>
    <lineage>
        <taxon>unclassified sequences</taxon>
        <taxon>metagenomes</taxon>
        <taxon>ecological metagenomes</taxon>
    </lineage>
</organism>
<dbReference type="AlphaFoldDB" id="A0A645FJQ3"/>
<accession>A0A645FJQ3</accession>
<keyword evidence="1" id="KW-0004">4Fe-4S</keyword>
<protein>
    <recommendedName>
        <fullName evidence="6">Cysteine-rich domain-containing protein</fullName>
    </recommendedName>
</protein>
<evidence type="ECO:0000256" key="3">
    <source>
        <dbReference type="ARBA" id="ARBA00023002"/>
    </source>
</evidence>
<keyword evidence="5" id="KW-0411">Iron-sulfur</keyword>
<dbReference type="GO" id="GO:0046872">
    <property type="term" value="F:metal ion binding"/>
    <property type="evidence" value="ECO:0007669"/>
    <property type="project" value="UniProtKB-KW"/>
</dbReference>
<dbReference type="EMBL" id="VSSQ01060439">
    <property type="protein sequence ID" value="MPN13886.1"/>
    <property type="molecule type" value="Genomic_DNA"/>
</dbReference>
<dbReference type="InterPro" id="IPR051460">
    <property type="entry name" value="HdrC_iron-sulfur_subunit"/>
</dbReference>
<evidence type="ECO:0000256" key="2">
    <source>
        <dbReference type="ARBA" id="ARBA00022723"/>
    </source>
</evidence>
<dbReference type="Pfam" id="PF02754">
    <property type="entry name" value="CCG"/>
    <property type="match status" value="2"/>
</dbReference>
<keyword evidence="4" id="KW-0408">Iron</keyword>
<name>A0A645FJQ3_9ZZZZ</name>
<feature type="domain" description="Cysteine-rich" evidence="6">
    <location>
        <begin position="88"/>
        <end position="165"/>
    </location>
</feature>
<evidence type="ECO:0000256" key="1">
    <source>
        <dbReference type="ARBA" id="ARBA00022485"/>
    </source>
</evidence>
<evidence type="ECO:0000259" key="6">
    <source>
        <dbReference type="Pfam" id="PF02754"/>
    </source>
</evidence>
<reference evidence="7" key="1">
    <citation type="submission" date="2019-08" db="EMBL/GenBank/DDBJ databases">
        <authorList>
            <person name="Kucharzyk K."/>
            <person name="Murdoch R.W."/>
            <person name="Higgins S."/>
            <person name="Loffler F."/>
        </authorList>
    </citation>
    <scope>NUCLEOTIDE SEQUENCE</scope>
</reference>
<dbReference type="PANTHER" id="PTHR43255">
    <property type="entry name" value="IRON-SULFUR-BINDING OXIDOREDUCTASE FADF-RELATED-RELATED"/>
    <property type="match status" value="1"/>
</dbReference>
<proteinExistence type="predicted"/>
<evidence type="ECO:0000313" key="7">
    <source>
        <dbReference type="EMBL" id="MPN13886.1"/>
    </source>
</evidence>
<keyword evidence="3" id="KW-0560">Oxidoreductase</keyword>
<feature type="domain" description="Cysteine-rich" evidence="6">
    <location>
        <begin position="3"/>
        <end position="46"/>
    </location>
</feature>
<dbReference type="GO" id="GO:0016491">
    <property type="term" value="F:oxidoreductase activity"/>
    <property type="evidence" value="ECO:0007669"/>
    <property type="project" value="UniProtKB-KW"/>
</dbReference>
<dbReference type="PANTHER" id="PTHR43255:SF1">
    <property type="entry name" value="IRON-SULFUR-BINDING OXIDOREDUCTASE FADF-RELATED"/>
    <property type="match status" value="1"/>
</dbReference>
<dbReference type="GO" id="GO:0005886">
    <property type="term" value="C:plasma membrane"/>
    <property type="evidence" value="ECO:0007669"/>
    <property type="project" value="TreeGrafter"/>
</dbReference>
<dbReference type="GO" id="GO:0051539">
    <property type="term" value="F:4 iron, 4 sulfur cluster binding"/>
    <property type="evidence" value="ECO:0007669"/>
    <property type="project" value="UniProtKB-KW"/>
</dbReference>
<dbReference type="InterPro" id="IPR004017">
    <property type="entry name" value="Cys_rich_dom"/>
</dbReference>
<evidence type="ECO:0000256" key="5">
    <source>
        <dbReference type="ARBA" id="ARBA00023014"/>
    </source>
</evidence>
<keyword evidence="2" id="KW-0479">Metal-binding</keyword>
<sequence length="214" mass="23586">MLGCCGRPTKDLGEVNEFTKKYSNLDNMIKGSGAKEIITACQSCLKVIGEESPEYVVKSLWTVLKDIGVPNEAKGIGNESDLEFSIKDSCASMRNTELQDSIRSIIDELGYKVKEQEEKNVSCCGTGGMIHTVNTELSKKIMKDSASKCDTDYIVTYCGGCRNSMVQGGKHSVHILDLVFNDTWTSKSSMPAAVGSLKSWMNRFQVKRKSKTIK</sequence>
<evidence type="ECO:0000256" key="4">
    <source>
        <dbReference type="ARBA" id="ARBA00023004"/>
    </source>
</evidence>
<comment type="caution">
    <text evidence="7">The sequence shown here is derived from an EMBL/GenBank/DDBJ whole genome shotgun (WGS) entry which is preliminary data.</text>
</comment>
<gene>
    <name evidence="7" type="ORF">SDC9_161212</name>
</gene>